<keyword evidence="4" id="KW-1185">Reference proteome</keyword>
<feature type="transmembrane region" description="Helical" evidence="1">
    <location>
        <begin position="21"/>
        <end position="41"/>
    </location>
</feature>
<reference evidence="3 4" key="1">
    <citation type="submission" date="2012-05" db="EMBL/GenBank/DDBJ databases">
        <authorList>
            <person name="Weinstock G."/>
            <person name="Sodergren E."/>
            <person name="Lobos E.A."/>
            <person name="Fulton L."/>
            <person name="Fulton R."/>
            <person name="Courtney L."/>
            <person name="Fronick C."/>
            <person name="O'Laughlin M."/>
            <person name="Godfrey J."/>
            <person name="Wilson R.M."/>
            <person name="Miner T."/>
            <person name="Farmer C."/>
            <person name="Delehaunty K."/>
            <person name="Cordes M."/>
            <person name="Minx P."/>
            <person name="Tomlinson C."/>
            <person name="Chen J."/>
            <person name="Wollam A."/>
            <person name="Pepin K.H."/>
            <person name="Bhonagiri V."/>
            <person name="Zhang X."/>
            <person name="Suruliraj S."/>
            <person name="Warren W."/>
            <person name="Mitreva M."/>
            <person name="Mardis E.R."/>
            <person name="Wilson R.K."/>
        </authorList>
    </citation>
    <scope>NUCLEOTIDE SEQUENCE [LARGE SCALE GENOMIC DNA]</scope>
    <source>
        <strain evidence="3 4">DSM 1785</strain>
    </source>
</reference>
<evidence type="ECO:0000313" key="4">
    <source>
        <dbReference type="Proteomes" id="UP000010420"/>
    </source>
</evidence>
<gene>
    <name evidence="3" type="ORF">HMPREF0216_02910</name>
</gene>
<dbReference type="EMBL" id="AMEZ01000100">
    <property type="protein sequence ID" value="EKY23557.1"/>
    <property type="molecule type" value="Genomic_DNA"/>
</dbReference>
<dbReference type="Proteomes" id="UP000010420">
    <property type="component" value="Unassembled WGS sequence"/>
</dbReference>
<evidence type="ECO:0000256" key="1">
    <source>
        <dbReference type="SAM" id="Phobius"/>
    </source>
</evidence>
<dbReference type="PATRIC" id="fig|545697.3.peg.2860"/>
<dbReference type="STRING" id="545697.HMPREF0216_02910"/>
<evidence type="ECO:0000313" key="3">
    <source>
        <dbReference type="EMBL" id="EKY23557.1"/>
    </source>
</evidence>
<keyword evidence="1" id="KW-0472">Membrane</keyword>
<dbReference type="PANTHER" id="PTHR35333:SF3">
    <property type="entry name" value="BETA-LACTAMASE-TYPE TRANSPEPTIDASE FOLD CONTAINING PROTEIN"/>
    <property type="match status" value="1"/>
</dbReference>
<dbReference type="GO" id="GO:0046677">
    <property type="term" value="P:response to antibiotic"/>
    <property type="evidence" value="ECO:0007669"/>
    <property type="project" value="InterPro"/>
</dbReference>
<dbReference type="InterPro" id="IPR045155">
    <property type="entry name" value="Beta-lactam_cat"/>
</dbReference>
<evidence type="ECO:0000259" key="2">
    <source>
        <dbReference type="Pfam" id="PF13354"/>
    </source>
</evidence>
<comment type="caution">
    <text evidence="3">The sequence shown here is derived from an EMBL/GenBank/DDBJ whole genome shotgun (WGS) entry which is preliminary data.</text>
</comment>
<dbReference type="SUPFAM" id="SSF56601">
    <property type="entry name" value="beta-lactamase/transpeptidase-like"/>
    <property type="match status" value="1"/>
</dbReference>
<dbReference type="GO" id="GO:0008800">
    <property type="term" value="F:beta-lactamase activity"/>
    <property type="evidence" value="ECO:0007669"/>
    <property type="project" value="InterPro"/>
</dbReference>
<name>L1Q7F9_9CLOT</name>
<sequence length="352" mass="40251">MEALPMNINTLHKNKKLKLKLSLFTLLISFLVCYFLLTLIYKHIKTNSELIINSTDTLVSSESIVSSTSSSRFITDSKQYELTQASQALTLSIDEINYYSSLSYNERLNFLFNNSYSLKDRIEVFLSTDIHNVGLIYYNLKSNEEISINSDSIFTAASTYKVGLNLLTYYLASIGEINLDDEISYIYDDYEEGTGVLYLQDYIGTYTIQELLDLSIIYSDNIATNMVGRYLGGHTAVRSALYDLLDIEFITSENLITPNIELKILQYIYNNRYLSGFSHLINTLTQTDFSDRLDKYIPSNIVAHKVGTIDTNIHDVGIILTDEPYILEIYTYDLQDAEEKIAQISKAIYESY</sequence>
<proteinExistence type="predicted"/>
<dbReference type="eggNOG" id="COG2367">
    <property type="taxonomic scope" value="Bacteria"/>
</dbReference>
<dbReference type="AlphaFoldDB" id="L1Q7F9"/>
<feature type="domain" description="Beta-lactamase class A catalytic" evidence="2">
    <location>
        <begin position="135"/>
        <end position="331"/>
    </location>
</feature>
<dbReference type="InterPro" id="IPR000871">
    <property type="entry name" value="Beta-lactam_class-A"/>
</dbReference>
<keyword evidence="1" id="KW-0812">Transmembrane</keyword>
<dbReference type="PANTHER" id="PTHR35333">
    <property type="entry name" value="BETA-LACTAMASE"/>
    <property type="match status" value="1"/>
</dbReference>
<dbReference type="HOGENOM" id="CLU_031960_4_0_9"/>
<protein>
    <recommendedName>
        <fullName evidence="2">Beta-lactamase class A catalytic domain-containing protein</fullName>
    </recommendedName>
</protein>
<dbReference type="InterPro" id="IPR012338">
    <property type="entry name" value="Beta-lactam/transpept-like"/>
</dbReference>
<accession>L1Q7F9</accession>
<keyword evidence="1" id="KW-1133">Transmembrane helix</keyword>
<dbReference type="Gene3D" id="3.40.710.10">
    <property type="entry name" value="DD-peptidase/beta-lactamase superfamily"/>
    <property type="match status" value="1"/>
</dbReference>
<organism evidence="3 4">
    <name type="scientific">Clostridium celatum DSM 1785</name>
    <dbReference type="NCBI Taxonomy" id="545697"/>
    <lineage>
        <taxon>Bacteria</taxon>
        <taxon>Bacillati</taxon>
        <taxon>Bacillota</taxon>
        <taxon>Clostridia</taxon>
        <taxon>Eubacteriales</taxon>
        <taxon>Clostridiaceae</taxon>
        <taxon>Clostridium</taxon>
    </lineage>
</organism>
<dbReference type="GO" id="GO:0030655">
    <property type="term" value="P:beta-lactam antibiotic catabolic process"/>
    <property type="evidence" value="ECO:0007669"/>
    <property type="project" value="InterPro"/>
</dbReference>
<dbReference type="Pfam" id="PF13354">
    <property type="entry name" value="Beta-lactamase2"/>
    <property type="match status" value="1"/>
</dbReference>